<dbReference type="PANTHER" id="PTHR34153:SF2">
    <property type="entry name" value="SI:CH211-262H13.3-RELATED"/>
    <property type="match status" value="1"/>
</dbReference>
<gene>
    <name evidence="1" type="ORF">ALC57_16580</name>
</gene>
<dbReference type="AlphaFoldDB" id="A0A151IUX5"/>
<protein>
    <recommendedName>
        <fullName evidence="3">DUF4806 domain-containing protein</fullName>
    </recommendedName>
</protein>
<proteinExistence type="predicted"/>
<dbReference type="Proteomes" id="UP000078492">
    <property type="component" value="Unassembled WGS sequence"/>
</dbReference>
<dbReference type="EMBL" id="KQ980940">
    <property type="protein sequence ID" value="KYN11274.1"/>
    <property type="molecule type" value="Genomic_DNA"/>
</dbReference>
<keyword evidence="2" id="KW-1185">Reference proteome</keyword>
<evidence type="ECO:0008006" key="3">
    <source>
        <dbReference type="Google" id="ProtNLM"/>
    </source>
</evidence>
<reference evidence="1 2" key="1">
    <citation type="submission" date="2015-09" db="EMBL/GenBank/DDBJ databases">
        <title>Trachymyrmex cornetzi WGS genome.</title>
        <authorList>
            <person name="Nygaard S."/>
            <person name="Hu H."/>
            <person name="Boomsma J."/>
            <person name="Zhang G."/>
        </authorList>
    </citation>
    <scope>NUCLEOTIDE SEQUENCE [LARGE SCALE GENOMIC DNA]</scope>
    <source>
        <strain evidence="1">Tcor2-1</strain>
        <tissue evidence="1">Whole body</tissue>
    </source>
</reference>
<dbReference type="PANTHER" id="PTHR34153">
    <property type="entry name" value="SI:CH211-262H13.3-RELATED-RELATED"/>
    <property type="match status" value="1"/>
</dbReference>
<evidence type="ECO:0000313" key="2">
    <source>
        <dbReference type="Proteomes" id="UP000078492"/>
    </source>
</evidence>
<sequence length="340" mass="38780">MCNKQNVIVKYNEEILLAANIDGLPISKNTNSSFWPILCSVKSVDKIKNKVFMVALYHGNIPNFNIIDNVPIDYMHCVLLGGTKCFFCNKFYGWIYGKPNSKIFSRIGTSKSVNTPIKFSIEHNKDPLIKGCTSPQYKKSSPTRIPTCVLQRYQKEVCRGFEKQVLKELNAIHLKLNDVMETAALLLKNKRIQDEPIVTVNDVPDIIHLFPVNEKTLAELEQWLNIVELSRIGGLNVKEITRRIMYRIFTNEVGMLYSWEGTKKKKPFKNLSIASVILGAVRYCKNTADSTEAEVISFIKSWLVRCKVRIHNATKDTNNIIEIMNDNTEDEATNKTGEQV</sequence>
<accession>A0A151IUX5</accession>
<organism evidence="1 2">
    <name type="scientific">Trachymyrmex cornetzi</name>
    <dbReference type="NCBI Taxonomy" id="471704"/>
    <lineage>
        <taxon>Eukaryota</taxon>
        <taxon>Metazoa</taxon>
        <taxon>Ecdysozoa</taxon>
        <taxon>Arthropoda</taxon>
        <taxon>Hexapoda</taxon>
        <taxon>Insecta</taxon>
        <taxon>Pterygota</taxon>
        <taxon>Neoptera</taxon>
        <taxon>Endopterygota</taxon>
        <taxon>Hymenoptera</taxon>
        <taxon>Apocrita</taxon>
        <taxon>Aculeata</taxon>
        <taxon>Formicoidea</taxon>
        <taxon>Formicidae</taxon>
        <taxon>Myrmicinae</taxon>
        <taxon>Trachymyrmex</taxon>
    </lineage>
</organism>
<evidence type="ECO:0000313" key="1">
    <source>
        <dbReference type="EMBL" id="KYN11274.1"/>
    </source>
</evidence>
<name>A0A151IUX5_9HYME</name>